<gene>
    <name evidence="2" type="ORF">Kpol_513p16</name>
</gene>
<dbReference type="PANTHER" id="PTHR46689">
    <property type="entry name" value="MEMBRANE PROTEIN, PUTATIVE-RELATED"/>
    <property type="match status" value="1"/>
</dbReference>
<dbReference type="STRING" id="436907.A7TMK2"/>
<dbReference type="EMBL" id="DS480423">
    <property type="protein sequence ID" value="EDO16500.1"/>
    <property type="molecule type" value="Genomic_DNA"/>
</dbReference>
<dbReference type="PANTHER" id="PTHR46689:SF1">
    <property type="entry name" value="PHOD-LIKE PHOSPHATASE DOMAIN-CONTAINING PROTEIN"/>
    <property type="match status" value="1"/>
</dbReference>
<dbReference type="InterPro" id="IPR043904">
    <property type="entry name" value="PhoD_2-like"/>
</dbReference>
<name>A7TMK2_VANPO</name>
<sequence>MSITVANWFDDWDTKLLYQALVLDSTTAPAVPPIPPVGLVVGPVLRLKDINYNTMLYRVSILLCVKNQVILPAPVFEWFSGPAEFTSLPFLLTTGFLPATLIFTGNIGADVYQFYRYDLDYPLPNDDVMIRYTLDTLTQPNWRFFVPSKTTNSNTAIFSCNGYSPNVNTQKFHGSLWFDMLNKHSKIHYNQMLGLGDQIYSDMVRYNCPPVQQWWAMDPIQKRNKILTAAELQQIDEFFLLNYIEWFGYGYWIGNTPNSQTTQGCFPITLATIPSVNMWDDHDTIDGFGSYPNWFQKTNVFSNLGQISFKYYMLFQHHVNITNPVDFLSDEQWVLGVTPGPYVQQLSHSIFTRLGPDIALLSADCRTERTIGHVLHESTYDVFFNRLTTEFQSMPFTHLYVVLGVPVAYPRLIWLLWIFGAPLASTLKWFSKRGLYGKDLTNKASGELEILSNIKDQWVAFNHWKERNRFLRRLQHFAKRNSVRVSLVSGDAHLGFVGRLYGTEFSVKNDAVHDWRLMFNVVSSAIVNAPVSNGSAIALQKKANKPLKFDGDTAQDVVPLFDVDALDNGVKRTNTGFYNKRNWGDLIPAENVIATEYIQNILKIEPGKFVLPRKISEDDPKGWNCEDEIAQVKNNIPYEITDNCIIATLHVEKDTYNINSETSFFSTPIPELARYFSL</sequence>
<evidence type="ECO:0000313" key="3">
    <source>
        <dbReference type="Proteomes" id="UP000000267"/>
    </source>
</evidence>
<dbReference type="GeneID" id="5544653"/>
<dbReference type="GO" id="GO:0005886">
    <property type="term" value="C:plasma membrane"/>
    <property type="evidence" value="ECO:0007669"/>
    <property type="project" value="EnsemblFungi"/>
</dbReference>
<organism evidence="3">
    <name type="scientific">Vanderwaltozyma polyspora (strain ATCC 22028 / DSM 70294 / BCRC 21397 / CBS 2163 / NBRC 10782 / NRRL Y-8283 / UCD 57-17)</name>
    <name type="common">Kluyveromyces polysporus</name>
    <dbReference type="NCBI Taxonomy" id="436907"/>
    <lineage>
        <taxon>Eukaryota</taxon>
        <taxon>Fungi</taxon>
        <taxon>Dikarya</taxon>
        <taxon>Ascomycota</taxon>
        <taxon>Saccharomycotina</taxon>
        <taxon>Saccharomycetes</taxon>
        <taxon>Saccharomycetales</taxon>
        <taxon>Saccharomycetaceae</taxon>
        <taxon>Vanderwaltozyma</taxon>
    </lineage>
</organism>
<dbReference type="FunCoup" id="A7TMK2">
    <property type="interactions" value="97"/>
</dbReference>
<dbReference type="AlphaFoldDB" id="A7TMK2"/>
<dbReference type="InterPro" id="IPR038607">
    <property type="entry name" value="PhoD-like_sf"/>
</dbReference>
<dbReference type="CDD" id="cd07389">
    <property type="entry name" value="MPP_PhoD"/>
    <property type="match status" value="1"/>
</dbReference>
<dbReference type="Gene3D" id="3.60.21.70">
    <property type="entry name" value="PhoD-like phosphatase"/>
    <property type="match status" value="1"/>
</dbReference>
<accession>A7TMK2</accession>
<dbReference type="OrthoDB" id="2419400at2759"/>
<dbReference type="Proteomes" id="UP000000267">
    <property type="component" value="Unassembled WGS sequence"/>
</dbReference>
<dbReference type="eggNOG" id="ENOG502QPI0">
    <property type="taxonomic scope" value="Eukaryota"/>
</dbReference>
<dbReference type="RefSeq" id="XP_001644358.1">
    <property type="nucleotide sequence ID" value="XM_001644308.1"/>
</dbReference>
<dbReference type="HOGENOM" id="CLU_000998_3_0_1"/>
<dbReference type="PhylomeDB" id="A7TMK2"/>
<dbReference type="Pfam" id="PF19050">
    <property type="entry name" value="PhoD_2"/>
    <property type="match status" value="2"/>
</dbReference>
<dbReference type="InterPro" id="IPR018946">
    <property type="entry name" value="PhoD-like_MPP"/>
</dbReference>
<feature type="domain" description="PhoD-like phosphatase" evidence="1">
    <location>
        <begin position="142"/>
        <end position="412"/>
    </location>
</feature>
<proteinExistence type="predicted"/>
<evidence type="ECO:0000313" key="2">
    <source>
        <dbReference type="EMBL" id="EDO16500.1"/>
    </source>
</evidence>
<evidence type="ECO:0000259" key="1">
    <source>
        <dbReference type="Pfam" id="PF19050"/>
    </source>
</evidence>
<protein>
    <recommendedName>
        <fullName evidence="1">PhoD-like phosphatase domain-containing protein</fullName>
    </recommendedName>
</protein>
<reference evidence="2 3" key="1">
    <citation type="journal article" date="2007" name="Proc. Natl. Acad. Sci. U.S.A.">
        <title>Independent sorting-out of thousands of duplicated gene pairs in two yeast species descended from a whole-genome duplication.</title>
        <authorList>
            <person name="Scannell D.R."/>
            <person name="Frank A.C."/>
            <person name="Conant G.C."/>
            <person name="Byrne K.P."/>
            <person name="Woolfit M."/>
            <person name="Wolfe K.H."/>
        </authorList>
    </citation>
    <scope>NUCLEOTIDE SEQUENCE [LARGE SCALE GENOMIC DNA]</scope>
    <source>
        <strain evidence="3">ATCC 22028 / DSM 70294 / BCRC 21397 / CBS 2163 / NBRC 10782 / NRRL Y-8283 / UCD 57-17</strain>
    </source>
</reference>
<dbReference type="KEGG" id="vpo:Kpol_513p16"/>
<dbReference type="OMA" id="WFGKGFW"/>
<keyword evidence="3" id="KW-1185">Reference proteome</keyword>
<feature type="domain" description="PhoD-like phosphatase" evidence="1">
    <location>
        <begin position="428"/>
        <end position="589"/>
    </location>
</feature>
<dbReference type="InParanoid" id="A7TMK2"/>